<protein>
    <submittedName>
        <fullName evidence="1">Uncharacterized protein</fullName>
    </submittedName>
</protein>
<proteinExistence type="predicted"/>
<keyword evidence="2" id="KW-1185">Reference proteome</keyword>
<reference evidence="1" key="2">
    <citation type="submission" date="2018-03" db="EMBL/GenBank/DDBJ databases">
        <title>The Triticum urartu genome reveals the dynamic nature of wheat genome evolution.</title>
        <authorList>
            <person name="Ling H."/>
            <person name="Ma B."/>
            <person name="Shi X."/>
            <person name="Liu H."/>
            <person name="Dong L."/>
            <person name="Sun H."/>
            <person name="Cao Y."/>
            <person name="Gao Q."/>
            <person name="Zheng S."/>
            <person name="Li Y."/>
            <person name="Yu Y."/>
            <person name="Du H."/>
            <person name="Qi M."/>
            <person name="Li Y."/>
            <person name="Yu H."/>
            <person name="Cui Y."/>
            <person name="Wang N."/>
            <person name="Chen C."/>
            <person name="Wu H."/>
            <person name="Zhao Y."/>
            <person name="Zhang J."/>
            <person name="Li Y."/>
            <person name="Zhou W."/>
            <person name="Zhang B."/>
            <person name="Hu W."/>
            <person name="Eijk M."/>
            <person name="Tang J."/>
            <person name="Witsenboer H."/>
            <person name="Zhao S."/>
            <person name="Li Z."/>
            <person name="Zhang A."/>
            <person name="Wang D."/>
            <person name="Liang C."/>
        </authorList>
    </citation>
    <scope>NUCLEOTIDE SEQUENCE [LARGE SCALE GENOMIC DNA]</scope>
    <source>
        <strain evidence="1">cv. G1812</strain>
    </source>
</reference>
<dbReference type="EnsemblPlants" id="TuG1812G0400000399.01.T01">
    <property type="protein sequence ID" value="TuG1812G0400000399.01.T01.cds458809"/>
    <property type="gene ID" value="TuG1812G0400000399.01"/>
</dbReference>
<evidence type="ECO:0000313" key="1">
    <source>
        <dbReference type="EnsemblPlants" id="TuG1812G0400000399.01.T01.cds458809"/>
    </source>
</evidence>
<evidence type="ECO:0000313" key="2">
    <source>
        <dbReference type="Proteomes" id="UP000015106"/>
    </source>
</evidence>
<name>A0A8R7U3G1_TRIUA</name>
<reference evidence="2" key="1">
    <citation type="journal article" date="2013" name="Nature">
        <title>Draft genome of the wheat A-genome progenitor Triticum urartu.</title>
        <authorList>
            <person name="Ling H.Q."/>
            <person name="Zhao S."/>
            <person name="Liu D."/>
            <person name="Wang J."/>
            <person name="Sun H."/>
            <person name="Zhang C."/>
            <person name="Fan H."/>
            <person name="Li D."/>
            <person name="Dong L."/>
            <person name="Tao Y."/>
            <person name="Gao C."/>
            <person name="Wu H."/>
            <person name="Li Y."/>
            <person name="Cui Y."/>
            <person name="Guo X."/>
            <person name="Zheng S."/>
            <person name="Wang B."/>
            <person name="Yu K."/>
            <person name="Liang Q."/>
            <person name="Yang W."/>
            <person name="Lou X."/>
            <person name="Chen J."/>
            <person name="Feng M."/>
            <person name="Jian J."/>
            <person name="Zhang X."/>
            <person name="Luo G."/>
            <person name="Jiang Y."/>
            <person name="Liu J."/>
            <person name="Wang Z."/>
            <person name="Sha Y."/>
            <person name="Zhang B."/>
            <person name="Wu H."/>
            <person name="Tang D."/>
            <person name="Shen Q."/>
            <person name="Xue P."/>
            <person name="Zou S."/>
            <person name="Wang X."/>
            <person name="Liu X."/>
            <person name="Wang F."/>
            <person name="Yang Y."/>
            <person name="An X."/>
            <person name="Dong Z."/>
            <person name="Zhang K."/>
            <person name="Zhang X."/>
            <person name="Luo M.C."/>
            <person name="Dvorak J."/>
            <person name="Tong Y."/>
            <person name="Wang J."/>
            <person name="Yang H."/>
            <person name="Li Z."/>
            <person name="Wang D."/>
            <person name="Zhang A."/>
            <person name="Wang J."/>
        </authorList>
    </citation>
    <scope>NUCLEOTIDE SEQUENCE</scope>
    <source>
        <strain evidence="2">cv. G1812</strain>
    </source>
</reference>
<sequence>MCYAEHRSPFRASIRHGEHRSEPHDKMRARDVGKVARRGRRLAAAAGVELRTAPCGKFQRYHRSWRFAGSFRFCCMVYYAASSASGVHRRRLLRGSVICCFAGCGVEQATATVSKSE</sequence>
<accession>A0A8R7U3G1</accession>
<dbReference type="Proteomes" id="UP000015106">
    <property type="component" value="Chromosome 4"/>
</dbReference>
<organism evidence="1 2">
    <name type="scientific">Triticum urartu</name>
    <name type="common">Red wild einkorn</name>
    <name type="synonym">Crithodium urartu</name>
    <dbReference type="NCBI Taxonomy" id="4572"/>
    <lineage>
        <taxon>Eukaryota</taxon>
        <taxon>Viridiplantae</taxon>
        <taxon>Streptophyta</taxon>
        <taxon>Embryophyta</taxon>
        <taxon>Tracheophyta</taxon>
        <taxon>Spermatophyta</taxon>
        <taxon>Magnoliopsida</taxon>
        <taxon>Liliopsida</taxon>
        <taxon>Poales</taxon>
        <taxon>Poaceae</taxon>
        <taxon>BOP clade</taxon>
        <taxon>Pooideae</taxon>
        <taxon>Triticodae</taxon>
        <taxon>Triticeae</taxon>
        <taxon>Triticinae</taxon>
        <taxon>Triticum</taxon>
    </lineage>
</organism>
<dbReference type="Gramene" id="TuG1812G0400000399.01.T01">
    <property type="protein sequence ID" value="TuG1812G0400000399.01.T01.cds458809"/>
    <property type="gene ID" value="TuG1812G0400000399.01"/>
</dbReference>
<reference evidence="1" key="3">
    <citation type="submission" date="2022-06" db="UniProtKB">
        <authorList>
            <consortium name="EnsemblPlants"/>
        </authorList>
    </citation>
    <scope>IDENTIFICATION</scope>
</reference>
<dbReference type="AlphaFoldDB" id="A0A8R7U3G1"/>